<dbReference type="RefSeq" id="WP_343822713.1">
    <property type="nucleotide sequence ID" value="NZ_BAAACI010000001.1"/>
</dbReference>
<dbReference type="Proteomes" id="UP001501047">
    <property type="component" value="Unassembled WGS sequence"/>
</dbReference>
<dbReference type="PANTHER" id="PTHR39183:SF1">
    <property type="entry name" value="SPORE COAT PROTEIN F-LIKE PROTEIN YHCQ"/>
    <property type="match status" value="1"/>
</dbReference>
<keyword evidence="5" id="KW-0946">Virion</keyword>
<feature type="region of interest" description="Disordered" evidence="4">
    <location>
        <begin position="81"/>
        <end position="101"/>
    </location>
</feature>
<keyword evidence="5" id="KW-0167">Capsid protein</keyword>
<dbReference type="Pfam" id="PF07875">
    <property type="entry name" value="Coat_F"/>
    <property type="match status" value="1"/>
</dbReference>
<keyword evidence="6" id="KW-1185">Reference proteome</keyword>
<name>A0ABP3VQP2_CLOSU</name>
<protein>
    <submittedName>
        <fullName evidence="5">Spore coat protein</fullName>
    </submittedName>
</protein>
<comment type="subcellular location">
    <subcellularLocation>
        <location evidence="2">Spore coat</location>
    </subcellularLocation>
</comment>
<evidence type="ECO:0000256" key="3">
    <source>
        <dbReference type="ARBA" id="ARBA00024344"/>
    </source>
</evidence>
<evidence type="ECO:0000313" key="6">
    <source>
        <dbReference type="Proteomes" id="UP001501047"/>
    </source>
</evidence>
<evidence type="ECO:0000256" key="4">
    <source>
        <dbReference type="SAM" id="MobiDB-lite"/>
    </source>
</evidence>
<dbReference type="PANTHER" id="PTHR39183">
    <property type="entry name" value="SPORE COAT PROTEIN F-LIKE PROTEIN YHCQ"/>
    <property type="match status" value="1"/>
</dbReference>
<accession>A0ABP3VQP2</accession>
<keyword evidence="1" id="KW-0749">Sporulation</keyword>
<evidence type="ECO:0000256" key="1">
    <source>
        <dbReference type="ARBA" id="ARBA00022969"/>
    </source>
</evidence>
<dbReference type="Gene3D" id="1.20.1260.10">
    <property type="match status" value="1"/>
</dbReference>
<proteinExistence type="inferred from homology"/>
<organism evidence="5 6">
    <name type="scientific">Clostridium subterminale</name>
    <dbReference type="NCBI Taxonomy" id="1550"/>
    <lineage>
        <taxon>Bacteria</taxon>
        <taxon>Bacillati</taxon>
        <taxon>Bacillota</taxon>
        <taxon>Clostridia</taxon>
        <taxon>Eubacteriales</taxon>
        <taxon>Clostridiaceae</taxon>
        <taxon>Clostridium</taxon>
    </lineage>
</organism>
<comment type="similarity">
    <text evidence="3">Belongs to the CotF family.</text>
</comment>
<reference evidence="6" key="1">
    <citation type="journal article" date="2019" name="Int. J. Syst. Evol. Microbiol.">
        <title>The Global Catalogue of Microorganisms (GCM) 10K type strain sequencing project: providing services to taxonomists for standard genome sequencing and annotation.</title>
        <authorList>
            <consortium name="The Broad Institute Genomics Platform"/>
            <consortium name="The Broad Institute Genome Sequencing Center for Infectious Disease"/>
            <person name="Wu L."/>
            <person name="Ma J."/>
        </authorList>
    </citation>
    <scope>NUCLEOTIDE SEQUENCE [LARGE SCALE GENOMIC DNA]</scope>
    <source>
        <strain evidence="6">JCM 1417</strain>
    </source>
</reference>
<evidence type="ECO:0000313" key="5">
    <source>
        <dbReference type="EMBL" id="GAA0765240.1"/>
    </source>
</evidence>
<comment type="caution">
    <text evidence="5">The sequence shown here is derived from an EMBL/GenBank/DDBJ whole genome shotgun (WGS) entry which is preliminary data.</text>
</comment>
<gene>
    <name evidence="5" type="ORF">GCM10008908_01490</name>
</gene>
<dbReference type="EMBL" id="BAAACI010000001">
    <property type="protein sequence ID" value="GAA0765240.1"/>
    <property type="molecule type" value="Genomic_DNA"/>
</dbReference>
<evidence type="ECO:0000256" key="2">
    <source>
        <dbReference type="ARBA" id="ARBA00024325"/>
    </source>
</evidence>
<dbReference type="InterPro" id="IPR012851">
    <property type="entry name" value="Spore_coat_CotF-like"/>
</dbReference>
<dbReference type="InterPro" id="IPR012347">
    <property type="entry name" value="Ferritin-like"/>
</dbReference>
<sequence>MANLVGNLIKNNININDEVISTNMLSSGKAAADAYLNATLTSSTPELRSIYSSGLNQIVGGHTALTELAVNKGWANPYNSPMQQLTDTYNESKTVTDQTEQ</sequence>